<feature type="region of interest" description="Disordered" evidence="1">
    <location>
        <begin position="74"/>
        <end position="111"/>
    </location>
</feature>
<protein>
    <submittedName>
        <fullName evidence="2">Uncharacterized protein</fullName>
    </submittedName>
</protein>
<dbReference type="Proteomes" id="UP000054248">
    <property type="component" value="Unassembled WGS sequence"/>
</dbReference>
<organism evidence="2 3">
    <name type="scientific">Tulasnella calospora MUT 4182</name>
    <dbReference type="NCBI Taxonomy" id="1051891"/>
    <lineage>
        <taxon>Eukaryota</taxon>
        <taxon>Fungi</taxon>
        <taxon>Dikarya</taxon>
        <taxon>Basidiomycota</taxon>
        <taxon>Agaricomycotina</taxon>
        <taxon>Agaricomycetes</taxon>
        <taxon>Cantharellales</taxon>
        <taxon>Tulasnellaceae</taxon>
        <taxon>Tulasnella</taxon>
    </lineage>
</organism>
<reference evidence="3" key="2">
    <citation type="submission" date="2015-01" db="EMBL/GenBank/DDBJ databases">
        <title>Evolutionary Origins and Diversification of the Mycorrhizal Mutualists.</title>
        <authorList>
            <consortium name="DOE Joint Genome Institute"/>
            <consortium name="Mycorrhizal Genomics Consortium"/>
            <person name="Kohler A."/>
            <person name="Kuo A."/>
            <person name="Nagy L.G."/>
            <person name="Floudas D."/>
            <person name="Copeland A."/>
            <person name="Barry K.W."/>
            <person name="Cichocki N."/>
            <person name="Veneault-Fourrey C."/>
            <person name="LaButti K."/>
            <person name="Lindquist E.A."/>
            <person name="Lipzen A."/>
            <person name="Lundell T."/>
            <person name="Morin E."/>
            <person name="Murat C."/>
            <person name="Riley R."/>
            <person name="Ohm R."/>
            <person name="Sun H."/>
            <person name="Tunlid A."/>
            <person name="Henrissat B."/>
            <person name="Grigoriev I.V."/>
            <person name="Hibbett D.S."/>
            <person name="Martin F."/>
        </authorList>
    </citation>
    <scope>NUCLEOTIDE SEQUENCE [LARGE SCALE GENOMIC DNA]</scope>
    <source>
        <strain evidence="3">MUT 4182</strain>
    </source>
</reference>
<evidence type="ECO:0000313" key="2">
    <source>
        <dbReference type="EMBL" id="KIO33945.1"/>
    </source>
</evidence>
<gene>
    <name evidence="2" type="ORF">M407DRAFT_165937</name>
</gene>
<dbReference type="EMBL" id="KN822945">
    <property type="protein sequence ID" value="KIO33945.1"/>
    <property type="molecule type" value="Genomic_DNA"/>
</dbReference>
<evidence type="ECO:0000313" key="3">
    <source>
        <dbReference type="Proteomes" id="UP000054248"/>
    </source>
</evidence>
<sequence>MASQSTFFSVPHKFIIFTPPCLRRSPLSEILPSQLSTHFCSEYSMSTRMDHVNKESDLGSNPLKVAMTLRVCSPSPPVDQSNKQPNFGHIILEKKKKSEKKMRTTHDLEFA</sequence>
<dbReference type="HOGENOM" id="CLU_2160266_0_0_1"/>
<proteinExistence type="predicted"/>
<dbReference type="AlphaFoldDB" id="A0A0C3QM34"/>
<name>A0A0C3QM34_9AGAM</name>
<accession>A0A0C3QM34</accession>
<reference evidence="2 3" key="1">
    <citation type="submission" date="2014-04" db="EMBL/GenBank/DDBJ databases">
        <authorList>
            <consortium name="DOE Joint Genome Institute"/>
            <person name="Kuo A."/>
            <person name="Girlanda M."/>
            <person name="Perotto S."/>
            <person name="Kohler A."/>
            <person name="Nagy L.G."/>
            <person name="Floudas D."/>
            <person name="Copeland A."/>
            <person name="Barry K.W."/>
            <person name="Cichocki N."/>
            <person name="Veneault-Fourrey C."/>
            <person name="LaButti K."/>
            <person name="Lindquist E.A."/>
            <person name="Lipzen A."/>
            <person name="Lundell T."/>
            <person name="Morin E."/>
            <person name="Murat C."/>
            <person name="Sun H."/>
            <person name="Tunlid A."/>
            <person name="Henrissat B."/>
            <person name="Grigoriev I.V."/>
            <person name="Hibbett D.S."/>
            <person name="Martin F."/>
            <person name="Nordberg H.P."/>
            <person name="Cantor M.N."/>
            <person name="Hua S.X."/>
        </authorList>
    </citation>
    <scope>NUCLEOTIDE SEQUENCE [LARGE SCALE GENOMIC DNA]</scope>
    <source>
        <strain evidence="2 3">MUT 4182</strain>
    </source>
</reference>
<feature type="compositionally biased region" description="Basic and acidic residues" evidence="1">
    <location>
        <begin position="101"/>
        <end position="111"/>
    </location>
</feature>
<keyword evidence="3" id="KW-1185">Reference proteome</keyword>
<evidence type="ECO:0000256" key="1">
    <source>
        <dbReference type="SAM" id="MobiDB-lite"/>
    </source>
</evidence>